<dbReference type="EMBL" id="CP024923">
    <property type="protein sequence ID" value="ATY32615.1"/>
    <property type="molecule type" value="Genomic_DNA"/>
</dbReference>
<name>A0A2K8MFG4_9SPHN</name>
<proteinExistence type="predicted"/>
<protein>
    <submittedName>
        <fullName evidence="2">Uncharacterized protein</fullName>
    </submittedName>
</protein>
<dbReference type="AlphaFoldDB" id="A0A2K8MFG4"/>
<dbReference type="KEGG" id="sphc:CVN68_12045"/>
<accession>A0A2K8MFG4</accession>
<keyword evidence="1" id="KW-0472">Membrane</keyword>
<evidence type="ECO:0000313" key="2">
    <source>
        <dbReference type="EMBL" id="ATY32615.1"/>
    </source>
</evidence>
<feature type="transmembrane region" description="Helical" evidence="1">
    <location>
        <begin position="7"/>
        <end position="31"/>
    </location>
</feature>
<keyword evidence="3" id="KW-1185">Reference proteome</keyword>
<organism evidence="2 3">
    <name type="scientific">Sphingomonas psychrotolerans</name>
    <dbReference type="NCBI Taxonomy" id="1327635"/>
    <lineage>
        <taxon>Bacteria</taxon>
        <taxon>Pseudomonadati</taxon>
        <taxon>Pseudomonadota</taxon>
        <taxon>Alphaproteobacteria</taxon>
        <taxon>Sphingomonadales</taxon>
        <taxon>Sphingomonadaceae</taxon>
        <taxon>Sphingomonas</taxon>
    </lineage>
</organism>
<feature type="transmembrane region" description="Helical" evidence="1">
    <location>
        <begin position="37"/>
        <end position="57"/>
    </location>
</feature>
<sequence>MPVYRTLVAYLALTSAFLTAFAFAGVAGALYSDTPALSYALLGLAAVLGLSFVEIPYQLISRRR</sequence>
<keyword evidence="1" id="KW-1133">Transmembrane helix</keyword>
<gene>
    <name evidence="2" type="ORF">CVN68_12045</name>
</gene>
<evidence type="ECO:0000313" key="3">
    <source>
        <dbReference type="Proteomes" id="UP000229081"/>
    </source>
</evidence>
<keyword evidence="1" id="KW-0812">Transmembrane</keyword>
<dbReference type="RefSeq" id="WP_100282422.1">
    <property type="nucleotide sequence ID" value="NZ_CP024923.1"/>
</dbReference>
<dbReference type="Proteomes" id="UP000229081">
    <property type="component" value="Chromosome"/>
</dbReference>
<evidence type="ECO:0000256" key="1">
    <source>
        <dbReference type="SAM" id="Phobius"/>
    </source>
</evidence>
<reference evidence="2 3" key="1">
    <citation type="submission" date="2017-11" db="EMBL/GenBank/DDBJ databases">
        <title>Complete genome sequence of Sphingomonas sp. Strain Cra20, a psychrotolerant potential plant growth promoting rhizobacteria.</title>
        <authorList>
            <person name="Luo Y."/>
        </authorList>
    </citation>
    <scope>NUCLEOTIDE SEQUENCE [LARGE SCALE GENOMIC DNA]</scope>
    <source>
        <strain evidence="2 3">Cra20</strain>
    </source>
</reference>